<dbReference type="Gene3D" id="1.10.287.130">
    <property type="match status" value="1"/>
</dbReference>
<sequence length="669" mass="74186">MKLLQSGPFPELASYLRGKRGLITRRWLRAVRFDPTIELAGKLTTDQLLDHLPLLHEEICAVLCAPPEETTLARLHSDARMHGRDRWLHGYQLDELFRELNLLQRCVQQASREFFTDTPTPRSVQSAAHQLIEALFSVTIHSAIRQLLEDQDRQIAATTGERDKALAAQQKSEERLRMAASAAGSGIFEWDIPTRAGIWENSRMYEITGQPHSDGPLSCSAFVRKLVHPDDAEALITQYMDSMQHGSDFHATFRILRIDNRMPRVVELHGRFRVDREGSMRSFTGTLTDITRRTIAEESLRETDRRKDAFLATLAHELRNPLAPIRNAARIIKQFSAVVPPEVEWARLMVERQCEHLTRLIDDLLDVSRISSGKIRLQCEVFDIREAVRSAVEINAPAAEEHRDHIQVTLPGSAVLVNADRVRLTQVFSNLLDNAIKYSNDSSEIAIEVTALPGTVQVVVRDNGMGIPLSQLARMFEPYVQLAPAEGRGRSGLGIGLSVVENLVKMHGGHVTAASDGVGHGSQFTVSLPAADAPAEVVAAMIELPTAQPVRLRVLIVDDNQDAAQSLAMVLDGHEVRCAFNAQSAQAIAQSFHADAVILDIGLPGMSGYELGRHLRTLPGTAQALFVTLSGFGAPEDILRSREAGFARHFVKPVRPEVLIEFLRDATAR</sequence>
<dbReference type="InterPro" id="IPR005467">
    <property type="entry name" value="His_kinase_dom"/>
</dbReference>
<dbReference type="Gene3D" id="3.30.450.20">
    <property type="entry name" value="PAS domain"/>
    <property type="match status" value="1"/>
</dbReference>
<dbReference type="PROSITE" id="PS50110">
    <property type="entry name" value="RESPONSE_REGULATORY"/>
    <property type="match status" value="1"/>
</dbReference>
<evidence type="ECO:0000256" key="2">
    <source>
        <dbReference type="ARBA" id="ARBA00012438"/>
    </source>
</evidence>
<dbReference type="InterPro" id="IPR035965">
    <property type="entry name" value="PAS-like_dom_sf"/>
</dbReference>
<dbReference type="RefSeq" id="WP_230513612.1">
    <property type="nucleotide sequence ID" value="NZ_JAJITD010000027.1"/>
</dbReference>
<dbReference type="SMART" id="SM00388">
    <property type="entry name" value="HisKA"/>
    <property type="match status" value="1"/>
</dbReference>
<dbReference type="InterPro" id="IPR036097">
    <property type="entry name" value="HisK_dim/P_sf"/>
</dbReference>
<dbReference type="PANTHER" id="PTHR43547:SF2">
    <property type="entry name" value="HYBRID SIGNAL TRANSDUCTION HISTIDINE KINASE C"/>
    <property type="match status" value="1"/>
</dbReference>
<dbReference type="EMBL" id="JAJITD010000027">
    <property type="protein sequence ID" value="MCC8397354.1"/>
    <property type="molecule type" value="Genomic_DNA"/>
</dbReference>
<dbReference type="InterPro" id="IPR000700">
    <property type="entry name" value="PAS-assoc_C"/>
</dbReference>
<dbReference type="Pfam" id="PF08447">
    <property type="entry name" value="PAS_3"/>
    <property type="match status" value="1"/>
</dbReference>
<proteinExistence type="predicted"/>
<dbReference type="SMART" id="SM00387">
    <property type="entry name" value="HATPase_c"/>
    <property type="match status" value="1"/>
</dbReference>
<organism evidence="8 9">
    <name type="scientific">Paraburkholderia sejongensis</name>
    <dbReference type="NCBI Taxonomy" id="2886946"/>
    <lineage>
        <taxon>Bacteria</taxon>
        <taxon>Pseudomonadati</taxon>
        <taxon>Pseudomonadota</taxon>
        <taxon>Betaproteobacteria</taxon>
        <taxon>Burkholderiales</taxon>
        <taxon>Burkholderiaceae</taxon>
        <taxon>Paraburkholderia</taxon>
    </lineage>
</organism>
<dbReference type="PROSITE" id="PS50109">
    <property type="entry name" value="HIS_KIN"/>
    <property type="match status" value="1"/>
</dbReference>
<feature type="domain" description="Histidine kinase" evidence="5">
    <location>
        <begin position="313"/>
        <end position="532"/>
    </location>
</feature>
<dbReference type="CDD" id="cd00082">
    <property type="entry name" value="HisKA"/>
    <property type="match status" value="1"/>
</dbReference>
<dbReference type="InterPro" id="IPR013655">
    <property type="entry name" value="PAS_fold_3"/>
</dbReference>
<evidence type="ECO:0000313" key="9">
    <source>
        <dbReference type="Proteomes" id="UP001431019"/>
    </source>
</evidence>
<evidence type="ECO:0000259" key="6">
    <source>
        <dbReference type="PROSITE" id="PS50110"/>
    </source>
</evidence>
<dbReference type="SUPFAM" id="SSF47384">
    <property type="entry name" value="Homodimeric domain of signal transducing histidine kinase"/>
    <property type="match status" value="1"/>
</dbReference>
<evidence type="ECO:0000259" key="7">
    <source>
        <dbReference type="PROSITE" id="PS50113"/>
    </source>
</evidence>
<feature type="domain" description="PAC" evidence="7">
    <location>
        <begin position="249"/>
        <end position="302"/>
    </location>
</feature>
<dbReference type="EC" id="2.7.13.3" evidence="2"/>
<keyword evidence="9" id="KW-1185">Reference proteome</keyword>
<dbReference type="Pfam" id="PF00072">
    <property type="entry name" value="Response_reg"/>
    <property type="match status" value="1"/>
</dbReference>
<dbReference type="Proteomes" id="UP001431019">
    <property type="component" value="Unassembled WGS sequence"/>
</dbReference>
<dbReference type="InterPro" id="IPR003661">
    <property type="entry name" value="HisK_dim/P_dom"/>
</dbReference>
<dbReference type="CDD" id="cd00075">
    <property type="entry name" value="HATPase"/>
    <property type="match status" value="1"/>
</dbReference>
<dbReference type="Pfam" id="PF02518">
    <property type="entry name" value="HATPase_c"/>
    <property type="match status" value="1"/>
</dbReference>
<evidence type="ECO:0000256" key="4">
    <source>
        <dbReference type="PROSITE-ProRule" id="PRU00169"/>
    </source>
</evidence>
<evidence type="ECO:0000256" key="1">
    <source>
        <dbReference type="ARBA" id="ARBA00000085"/>
    </source>
</evidence>
<name>A0ABS8K5B0_9BURK</name>
<protein>
    <recommendedName>
        <fullName evidence="2">histidine kinase</fullName>
        <ecNumber evidence="2">2.7.13.3</ecNumber>
    </recommendedName>
</protein>
<dbReference type="InterPro" id="IPR011006">
    <property type="entry name" value="CheY-like_superfamily"/>
</dbReference>
<feature type="modified residue" description="4-aspartylphosphate" evidence="4">
    <location>
        <position position="600"/>
    </location>
</feature>
<dbReference type="Pfam" id="PF00512">
    <property type="entry name" value="HisKA"/>
    <property type="match status" value="1"/>
</dbReference>
<reference evidence="8 9" key="1">
    <citation type="submission" date="2021-11" db="EMBL/GenBank/DDBJ databases">
        <authorList>
            <person name="Oh E.-T."/>
            <person name="Kim S.-B."/>
        </authorList>
    </citation>
    <scope>NUCLEOTIDE SEQUENCE [LARGE SCALE GENOMIC DNA]</scope>
    <source>
        <strain evidence="8 9">MMS20-SJTR3</strain>
    </source>
</reference>
<comment type="caution">
    <text evidence="8">The sequence shown here is derived from an EMBL/GenBank/DDBJ whole genome shotgun (WGS) entry which is preliminary data.</text>
</comment>
<dbReference type="PANTHER" id="PTHR43547">
    <property type="entry name" value="TWO-COMPONENT HISTIDINE KINASE"/>
    <property type="match status" value="1"/>
</dbReference>
<keyword evidence="3 4" id="KW-0597">Phosphoprotein</keyword>
<dbReference type="InterPro" id="IPR001789">
    <property type="entry name" value="Sig_transdc_resp-reg_receiver"/>
</dbReference>
<dbReference type="SMART" id="SM00448">
    <property type="entry name" value="REC"/>
    <property type="match status" value="1"/>
</dbReference>
<comment type="catalytic activity">
    <reaction evidence="1">
        <text>ATP + protein L-histidine = ADP + protein N-phospho-L-histidine.</text>
        <dbReference type="EC" id="2.7.13.3"/>
    </reaction>
</comment>
<dbReference type="SUPFAM" id="SSF55874">
    <property type="entry name" value="ATPase domain of HSP90 chaperone/DNA topoisomerase II/histidine kinase"/>
    <property type="match status" value="1"/>
</dbReference>
<dbReference type="InterPro" id="IPR036890">
    <property type="entry name" value="HATPase_C_sf"/>
</dbReference>
<evidence type="ECO:0000259" key="5">
    <source>
        <dbReference type="PROSITE" id="PS50109"/>
    </source>
</evidence>
<dbReference type="InterPro" id="IPR003594">
    <property type="entry name" value="HATPase_dom"/>
</dbReference>
<evidence type="ECO:0000256" key="3">
    <source>
        <dbReference type="ARBA" id="ARBA00022553"/>
    </source>
</evidence>
<accession>A0ABS8K5B0</accession>
<dbReference type="PRINTS" id="PR00344">
    <property type="entry name" value="BCTRLSENSOR"/>
</dbReference>
<dbReference type="Gene3D" id="3.40.50.2300">
    <property type="match status" value="1"/>
</dbReference>
<dbReference type="InterPro" id="IPR004358">
    <property type="entry name" value="Sig_transdc_His_kin-like_C"/>
</dbReference>
<evidence type="ECO:0000313" key="8">
    <source>
        <dbReference type="EMBL" id="MCC8397354.1"/>
    </source>
</evidence>
<dbReference type="Gene3D" id="3.30.565.10">
    <property type="entry name" value="Histidine kinase-like ATPase, C-terminal domain"/>
    <property type="match status" value="1"/>
</dbReference>
<dbReference type="PROSITE" id="PS50113">
    <property type="entry name" value="PAC"/>
    <property type="match status" value="1"/>
</dbReference>
<dbReference type="SUPFAM" id="SSF55785">
    <property type="entry name" value="PYP-like sensor domain (PAS domain)"/>
    <property type="match status" value="1"/>
</dbReference>
<gene>
    <name evidence="8" type="ORF">LJ656_32825</name>
</gene>
<dbReference type="SUPFAM" id="SSF52172">
    <property type="entry name" value="CheY-like"/>
    <property type="match status" value="1"/>
</dbReference>
<feature type="domain" description="Response regulatory" evidence="6">
    <location>
        <begin position="553"/>
        <end position="667"/>
    </location>
</feature>